<feature type="region of interest" description="Disordered" evidence="1">
    <location>
        <begin position="1"/>
        <end position="55"/>
    </location>
</feature>
<evidence type="ECO:0000313" key="2">
    <source>
        <dbReference type="EMBL" id="GMF15943.1"/>
    </source>
</evidence>
<organism evidence="2 3">
    <name type="scientific">Phytophthora fragariaefolia</name>
    <dbReference type="NCBI Taxonomy" id="1490495"/>
    <lineage>
        <taxon>Eukaryota</taxon>
        <taxon>Sar</taxon>
        <taxon>Stramenopiles</taxon>
        <taxon>Oomycota</taxon>
        <taxon>Peronosporomycetes</taxon>
        <taxon>Peronosporales</taxon>
        <taxon>Peronosporaceae</taxon>
        <taxon>Phytophthora</taxon>
    </lineage>
</organism>
<dbReference type="OrthoDB" id="129687at2759"/>
<feature type="compositionally biased region" description="Polar residues" evidence="1">
    <location>
        <begin position="1"/>
        <end position="14"/>
    </location>
</feature>
<dbReference type="Proteomes" id="UP001165121">
    <property type="component" value="Unassembled WGS sequence"/>
</dbReference>
<evidence type="ECO:0000256" key="1">
    <source>
        <dbReference type="SAM" id="MobiDB-lite"/>
    </source>
</evidence>
<sequence>MRRQNAFQTQNPHRSTNDERAPSHAGSDDVDEVPSHTEAPPQDGETPDAGTGRSGVASDVELGLLNDPAATAVAFAAVDQLLVTQQVISEATAKFIFQGDLNLAQSAFAAASHPTLPGDVPSAHFEVHQDPPSFVVGVPATNKDRLTEHFMRDGYGGLETLVFVETISDEDMQDLTGIINPKLSMRPELLLPRSVEPSATVPEFRDLLSSLDARRELTLAQLRETKRHLRSSGSWDSAELLKKITEIDSMKTGFAFLNQHWKEAFLVSKRQLDQEVADHTRDFKRASQIPEQEEEALRSRLMVVTRERDDVFAYARSLKDQLKAGSLDIPQVMNFLNQYQTRVVGNWSRLKSLLEHLKDHKTPPSDWITQIMVNAIDDYSAQPGPFVALDEENADEACSGATHSGNLHISATRTNGYIRVGHIAAWSPFIVGRNTIGRKQ</sequence>
<evidence type="ECO:0000313" key="3">
    <source>
        <dbReference type="Proteomes" id="UP001165121"/>
    </source>
</evidence>
<dbReference type="AlphaFoldDB" id="A0A9W6TM82"/>
<comment type="caution">
    <text evidence="2">The sequence shown here is derived from an EMBL/GenBank/DDBJ whole genome shotgun (WGS) entry which is preliminary data.</text>
</comment>
<accession>A0A9W6TM82</accession>
<name>A0A9W6TM82_9STRA</name>
<reference evidence="2" key="1">
    <citation type="submission" date="2023-04" db="EMBL/GenBank/DDBJ databases">
        <title>Phytophthora fragariaefolia NBRC 109709.</title>
        <authorList>
            <person name="Ichikawa N."/>
            <person name="Sato H."/>
            <person name="Tonouchi N."/>
        </authorList>
    </citation>
    <scope>NUCLEOTIDE SEQUENCE</scope>
    <source>
        <strain evidence="2">NBRC 109709</strain>
    </source>
</reference>
<dbReference type="EMBL" id="BSXT01000047">
    <property type="protein sequence ID" value="GMF15943.1"/>
    <property type="molecule type" value="Genomic_DNA"/>
</dbReference>
<keyword evidence="3" id="KW-1185">Reference proteome</keyword>
<protein>
    <submittedName>
        <fullName evidence="2">Unnamed protein product</fullName>
    </submittedName>
</protein>
<gene>
    <name evidence="2" type="ORF">Pfra01_000063000</name>
</gene>
<proteinExistence type="predicted"/>